<dbReference type="InterPro" id="IPR003869">
    <property type="entry name" value="Polysac_CapD-like"/>
</dbReference>
<organism evidence="4 5">
    <name type="scientific">Cellulomonas flavigena (strain ATCC 482 / DSM 20109 / BCRC 11376 / JCM 18109 / NBRC 3775 / NCIMB 8073 / NRS 134)</name>
    <dbReference type="NCBI Taxonomy" id="446466"/>
    <lineage>
        <taxon>Bacteria</taxon>
        <taxon>Bacillati</taxon>
        <taxon>Actinomycetota</taxon>
        <taxon>Actinomycetes</taxon>
        <taxon>Micrococcales</taxon>
        <taxon>Cellulomonadaceae</taxon>
        <taxon>Cellulomonas</taxon>
    </lineage>
</organism>
<dbReference type="PANTHER" id="PTHR43318">
    <property type="entry name" value="UDP-N-ACETYLGLUCOSAMINE 4,6-DEHYDRATASE"/>
    <property type="match status" value="1"/>
</dbReference>
<gene>
    <name evidence="4" type="ordered locus">Cfla_2883</name>
</gene>
<proteinExistence type="inferred from homology"/>
<protein>
    <submittedName>
        <fullName evidence="4">Polysaccharide biosynthesis protein CapD</fullName>
    </submittedName>
</protein>
<dbReference type="STRING" id="446466.Cfla_2883"/>
<comment type="similarity">
    <text evidence="1">Belongs to the polysaccharide synthase family.</text>
</comment>
<dbReference type="InterPro" id="IPR051203">
    <property type="entry name" value="Polysaccharide_Synthase-Rel"/>
</dbReference>
<evidence type="ECO:0000259" key="3">
    <source>
        <dbReference type="Pfam" id="PF02719"/>
    </source>
</evidence>
<dbReference type="Pfam" id="PF02719">
    <property type="entry name" value="Polysacc_synt_2"/>
    <property type="match status" value="1"/>
</dbReference>
<accession>D5UKA6</accession>
<feature type="compositionally biased region" description="Polar residues" evidence="2">
    <location>
        <begin position="1"/>
        <end position="13"/>
    </location>
</feature>
<keyword evidence="5" id="KW-1185">Reference proteome</keyword>
<dbReference type="SUPFAM" id="SSF51735">
    <property type="entry name" value="NAD(P)-binding Rossmann-fold domains"/>
    <property type="match status" value="1"/>
</dbReference>
<dbReference type="Proteomes" id="UP000000849">
    <property type="component" value="Chromosome"/>
</dbReference>
<dbReference type="KEGG" id="cfl:Cfla_2883"/>
<dbReference type="InterPro" id="IPR036291">
    <property type="entry name" value="NAD(P)-bd_dom_sf"/>
</dbReference>
<feature type="compositionally biased region" description="Basic and acidic residues" evidence="2">
    <location>
        <begin position="362"/>
        <end position="374"/>
    </location>
</feature>
<evidence type="ECO:0000256" key="1">
    <source>
        <dbReference type="ARBA" id="ARBA00007430"/>
    </source>
</evidence>
<dbReference type="HOGENOM" id="CLU_013560_4_0_11"/>
<dbReference type="Gene3D" id="3.40.50.720">
    <property type="entry name" value="NAD(P)-binding Rossmann-like Domain"/>
    <property type="match status" value="1"/>
</dbReference>
<name>D5UKA6_CELFN</name>
<sequence>MTASPTPRATMTQYRPPRPQDLLPTSQPRPGSAAVRALVAGRRVLVTGAAGSVGGALVRRLVPLRPAAVHLLDVDESRLHAQQLELTGGGFTPGSPVLLADVRDARALDAAFARAEPDVVLHAAALKHVALLEQFGCAGVLTNVWGTQNVVRASHAHGVHALLHVSSDKAADPTTVLGATQRLAELVVRDQGGLRSASVRFGTALGSRGSFWDTLVHQTAAGLPVTVTDPDATRSLLTLDAAAALLLEVAVLARGGETYAVDTGERVRVVDLVHRYAQAAGLPVPQISVTGLHPGEKRHETLVADSERWRPTDLDGVLRSGAAPRSPGFDRVLSRLYAAADDADEAGVRRLLGEQFAGLRARLGDDEAPDDHVPRSGPGPALRVLGPVPA</sequence>
<dbReference type="EMBL" id="CP001964">
    <property type="protein sequence ID" value="ADG75767.1"/>
    <property type="molecule type" value="Genomic_DNA"/>
</dbReference>
<feature type="domain" description="Polysaccharide biosynthesis protein CapD-like" evidence="3">
    <location>
        <begin position="44"/>
        <end position="317"/>
    </location>
</feature>
<dbReference type="eggNOG" id="COG1086">
    <property type="taxonomic scope" value="Bacteria"/>
</dbReference>
<reference evidence="4 5" key="1">
    <citation type="journal article" date="2010" name="Stand. Genomic Sci.">
        <title>Complete genome sequence of Cellulomonas flavigena type strain (134).</title>
        <authorList>
            <person name="Abt B."/>
            <person name="Foster B."/>
            <person name="Lapidus A."/>
            <person name="Clum A."/>
            <person name="Sun H."/>
            <person name="Pukall R."/>
            <person name="Lucas S."/>
            <person name="Glavina Del Rio T."/>
            <person name="Nolan M."/>
            <person name="Tice H."/>
            <person name="Cheng J.F."/>
            <person name="Pitluck S."/>
            <person name="Liolios K."/>
            <person name="Ivanova N."/>
            <person name="Mavromatis K."/>
            <person name="Ovchinnikova G."/>
            <person name="Pati A."/>
            <person name="Goodwin L."/>
            <person name="Chen A."/>
            <person name="Palaniappan K."/>
            <person name="Land M."/>
            <person name="Hauser L."/>
            <person name="Chang Y.J."/>
            <person name="Jeffries C.D."/>
            <person name="Rohde M."/>
            <person name="Goker M."/>
            <person name="Woyke T."/>
            <person name="Bristow J."/>
            <person name="Eisen J.A."/>
            <person name="Markowitz V."/>
            <person name="Hugenholtz P."/>
            <person name="Kyrpides N.C."/>
            <person name="Klenk H.P."/>
        </authorList>
    </citation>
    <scope>NUCLEOTIDE SEQUENCE [LARGE SCALE GENOMIC DNA]</scope>
    <source>
        <strain evidence="5">ATCC 482 / DSM 20109 / BCRC 11376 / JCM 18109 / NBRC 3775 / NCIMB 8073 / NRS 134</strain>
    </source>
</reference>
<dbReference type="PANTHER" id="PTHR43318:SF1">
    <property type="entry name" value="POLYSACCHARIDE BIOSYNTHESIS PROTEIN EPSC-RELATED"/>
    <property type="match status" value="1"/>
</dbReference>
<evidence type="ECO:0000313" key="4">
    <source>
        <dbReference type="EMBL" id="ADG75767.1"/>
    </source>
</evidence>
<evidence type="ECO:0000256" key="2">
    <source>
        <dbReference type="SAM" id="MobiDB-lite"/>
    </source>
</evidence>
<evidence type="ECO:0000313" key="5">
    <source>
        <dbReference type="Proteomes" id="UP000000849"/>
    </source>
</evidence>
<feature type="region of interest" description="Disordered" evidence="2">
    <location>
        <begin position="362"/>
        <end position="390"/>
    </location>
</feature>
<feature type="region of interest" description="Disordered" evidence="2">
    <location>
        <begin position="1"/>
        <end position="30"/>
    </location>
</feature>
<dbReference type="AlphaFoldDB" id="D5UKA6"/>